<keyword evidence="7" id="KW-1185">Reference proteome</keyword>
<dbReference type="Proteomes" id="UP000823388">
    <property type="component" value="Chromosome 3K"/>
</dbReference>
<dbReference type="EMBL" id="CM029041">
    <property type="protein sequence ID" value="KAG2627587.1"/>
    <property type="molecule type" value="Genomic_DNA"/>
</dbReference>
<protein>
    <recommendedName>
        <fullName evidence="8">Pentatricopeptide repeat-containing protein</fullName>
    </recommendedName>
</protein>
<accession>A0A8T0UZB2</accession>
<dbReference type="InterPro" id="IPR011990">
    <property type="entry name" value="TPR-like_helical_dom_sf"/>
</dbReference>
<dbReference type="Gene3D" id="1.25.40.10">
    <property type="entry name" value="Tetratricopeptide repeat domain"/>
    <property type="match status" value="3"/>
</dbReference>
<dbReference type="InterPro" id="IPR002885">
    <property type="entry name" value="PPR_rpt"/>
</dbReference>
<dbReference type="InterPro" id="IPR044179">
    <property type="entry name" value="PPR5-like"/>
</dbReference>
<evidence type="ECO:0000313" key="7">
    <source>
        <dbReference type="Proteomes" id="UP000823388"/>
    </source>
</evidence>
<dbReference type="GO" id="GO:0003729">
    <property type="term" value="F:mRNA binding"/>
    <property type="evidence" value="ECO:0007669"/>
    <property type="project" value="InterPro"/>
</dbReference>
<evidence type="ECO:0000256" key="4">
    <source>
        <dbReference type="PROSITE-ProRule" id="PRU00708"/>
    </source>
</evidence>
<evidence type="ECO:0000256" key="2">
    <source>
        <dbReference type="ARBA" id="ARBA00022737"/>
    </source>
</evidence>
<organism evidence="6 7">
    <name type="scientific">Panicum virgatum</name>
    <name type="common">Blackwell switchgrass</name>
    <dbReference type="NCBI Taxonomy" id="38727"/>
    <lineage>
        <taxon>Eukaryota</taxon>
        <taxon>Viridiplantae</taxon>
        <taxon>Streptophyta</taxon>
        <taxon>Embryophyta</taxon>
        <taxon>Tracheophyta</taxon>
        <taxon>Spermatophyta</taxon>
        <taxon>Magnoliopsida</taxon>
        <taxon>Liliopsida</taxon>
        <taxon>Poales</taxon>
        <taxon>Poaceae</taxon>
        <taxon>PACMAD clade</taxon>
        <taxon>Panicoideae</taxon>
        <taxon>Panicodae</taxon>
        <taxon>Paniceae</taxon>
        <taxon>Panicinae</taxon>
        <taxon>Panicum</taxon>
        <taxon>Panicum sect. Hiantes</taxon>
    </lineage>
</organism>
<feature type="region of interest" description="Disordered" evidence="5">
    <location>
        <begin position="1"/>
        <end position="69"/>
    </location>
</feature>
<proteinExistence type="inferred from homology"/>
<comment type="caution">
    <text evidence="6">The sequence shown here is derived from an EMBL/GenBank/DDBJ whole genome shotgun (WGS) entry which is preliminary data.</text>
</comment>
<dbReference type="Pfam" id="PF13812">
    <property type="entry name" value="PPR_3"/>
    <property type="match status" value="1"/>
</dbReference>
<dbReference type="NCBIfam" id="TIGR00756">
    <property type="entry name" value="PPR"/>
    <property type="match status" value="1"/>
</dbReference>
<reference evidence="6" key="1">
    <citation type="submission" date="2020-05" db="EMBL/GenBank/DDBJ databases">
        <title>WGS assembly of Panicum virgatum.</title>
        <authorList>
            <person name="Lovell J.T."/>
            <person name="Jenkins J."/>
            <person name="Shu S."/>
            <person name="Juenger T.E."/>
            <person name="Schmutz J."/>
        </authorList>
    </citation>
    <scope>NUCLEOTIDE SEQUENCE</scope>
    <source>
        <strain evidence="6">AP13</strain>
    </source>
</reference>
<evidence type="ECO:0000313" key="6">
    <source>
        <dbReference type="EMBL" id="KAG2627587.1"/>
    </source>
</evidence>
<sequence>MSRRPGSLIPLLRRRGLHDSPTHRSFASVSVPPDAIPSTSSPWPPHSPPPTPPPTDPDGTRWSASWSPASPPLPPFTAAQLRSAVSSIAASLLALPEPDPNPAPDLHAHSFPTLLAVSPLASLELLSLLRPRPRLGLAVFSFRRELSPAPTLGEFALAISLASCARDPAAAAALFADAAAAHSPDQALYNALMAAYMHSGLLDSCLEAFHALERDPRCGPPNVDSYNILIALFGRSLLVDHMEATLRSLDASGHPRTIGTYNAIIAGYLTAWMWDKMEAVFQEMLSGHIVPDTTTHLLMLRGYAHAGMIYKMERAYERAYKHAGKVDNVHIRAMLSAYCKFDHVDRIQKIEELLQRLGPDDYRPWLYVLLIRVYAQEGLLEGMELRIAEALERNVIVTTVQVMRSIISSYFHSDAVDKLACFVRQAEEAGWKLCRSLYHCKMVMYGKHQRLEEMHGVLDEMECFKFDRTKKTFWIMHKAYVSCGRRTEANTILGMMWKHGFGLPKNVSVQQHDLSAPPIGDNFSF</sequence>
<keyword evidence="3" id="KW-0809">Transit peptide</keyword>
<feature type="compositionally biased region" description="Pro residues" evidence="5">
    <location>
        <begin position="42"/>
        <end position="56"/>
    </location>
</feature>
<evidence type="ECO:0000256" key="1">
    <source>
        <dbReference type="ARBA" id="ARBA00007626"/>
    </source>
</evidence>
<keyword evidence="2" id="KW-0677">Repeat</keyword>
<evidence type="ECO:0000256" key="3">
    <source>
        <dbReference type="ARBA" id="ARBA00022946"/>
    </source>
</evidence>
<dbReference type="Pfam" id="PF13041">
    <property type="entry name" value="PPR_2"/>
    <property type="match status" value="1"/>
</dbReference>
<evidence type="ECO:0008006" key="8">
    <source>
        <dbReference type="Google" id="ProtNLM"/>
    </source>
</evidence>
<gene>
    <name evidence="6" type="ORF">PVAP13_3KG128511</name>
</gene>
<dbReference type="AlphaFoldDB" id="A0A8T0UZB2"/>
<evidence type="ECO:0000256" key="5">
    <source>
        <dbReference type="SAM" id="MobiDB-lite"/>
    </source>
</evidence>
<dbReference type="PANTHER" id="PTHR47874:SF1">
    <property type="entry name" value="OS05G0407900 PROTEIN"/>
    <property type="match status" value="1"/>
</dbReference>
<name>A0A8T0UZB2_PANVG</name>
<comment type="similarity">
    <text evidence="1">Belongs to the PPR family. P subfamily.</text>
</comment>
<feature type="repeat" description="PPR" evidence="4">
    <location>
        <begin position="257"/>
        <end position="291"/>
    </location>
</feature>
<dbReference type="PANTHER" id="PTHR47874">
    <property type="entry name" value="EXPRESSED PROTEIN"/>
    <property type="match status" value="1"/>
</dbReference>
<dbReference type="OrthoDB" id="185373at2759"/>
<dbReference type="PROSITE" id="PS51375">
    <property type="entry name" value="PPR"/>
    <property type="match status" value="1"/>
</dbReference>